<comment type="caution">
    <text evidence="1">The sequence shown here is derived from an EMBL/GenBank/DDBJ whole genome shotgun (WGS) entry which is preliminary data.</text>
</comment>
<proteinExistence type="predicted"/>
<evidence type="ECO:0000313" key="1">
    <source>
        <dbReference type="EMBL" id="KAH6947177.1"/>
    </source>
</evidence>
<sequence>MATFLRTFEEVHIVNSTARQASRKGVESQVPSGFKQCSQRGNSSSPKSLGPEVKSKPRGCYGVWGRLFFPLIAERVPFSPTEMSRAQHRGYYVVKETVLDELKLSAG</sequence>
<dbReference type="Proteomes" id="UP000821845">
    <property type="component" value="Chromosome 1"/>
</dbReference>
<organism evidence="1 2">
    <name type="scientific">Hyalomma asiaticum</name>
    <name type="common">Tick</name>
    <dbReference type="NCBI Taxonomy" id="266040"/>
    <lineage>
        <taxon>Eukaryota</taxon>
        <taxon>Metazoa</taxon>
        <taxon>Ecdysozoa</taxon>
        <taxon>Arthropoda</taxon>
        <taxon>Chelicerata</taxon>
        <taxon>Arachnida</taxon>
        <taxon>Acari</taxon>
        <taxon>Parasitiformes</taxon>
        <taxon>Ixodida</taxon>
        <taxon>Ixodoidea</taxon>
        <taxon>Ixodidae</taxon>
        <taxon>Hyalomminae</taxon>
        <taxon>Hyalomma</taxon>
    </lineage>
</organism>
<name>A0ACB7THZ6_HYAAI</name>
<reference evidence="1" key="1">
    <citation type="submission" date="2020-05" db="EMBL/GenBank/DDBJ databases">
        <title>Large-scale comparative analyses of tick genomes elucidate their genetic diversity and vector capacities.</title>
        <authorList>
            <person name="Jia N."/>
            <person name="Wang J."/>
            <person name="Shi W."/>
            <person name="Du L."/>
            <person name="Sun Y."/>
            <person name="Zhan W."/>
            <person name="Jiang J."/>
            <person name="Wang Q."/>
            <person name="Zhang B."/>
            <person name="Ji P."/>
            <person name="Sakyi L.B."/>
            <person name="Cui X."/>
            <person name="Yuan T."/>
            <person name="Jiang B."/>
            <person name="Yang W."/>
            <person name="Lam T.T.-Y."/>
            <person name="Chang Q."/>
            <person name="Ding S."/>
            <person name="Wang X."/>
            <person name="Zhu J."/>
            <person name="Ruan X."/>
            <person name="Zhao L."/>
            <person name="Wei J."/>
            <person name="Que T."/>
            <person name="Du C."/>
            <person name="Cheng J."/>
            <person name="Dai P."/>
            <person name="Han X."/>
            <person name="Huang E."/>
            <person name="Gao Y."/>
            <person name="Liu J."/>
            <person name="Shao H."/>
            <person name="Ye R."/>
            <person name="Li L."/>
            <person name="Wei W."/>
            <person name="Wang X."/>
            <person name="Wang C."/>
            <person name="Yang T."/>
            <person name="Huo Q."/>
            <person name="Li W."/>
            <person name="Guo W."/>
            <person name="Chen H."/>
            <person name="Zhou L."/>
            <person name="Ni X."/>
            <person name="Tian J."/>
            <person name="Zhou Y."/>
            <person name="Sheng Y."/>
            <person name="Liu T."/>
            <person name="Pan Y."/>
            <person name="Xia L."/>
            <person name="Li J."/>
            <person name="Zhao F."/>
            <person name="Cao W."/>
        </authorList>
    </citation>
    <scope>NUCLEOTIDE SEQUENCE</scope>
    <source>
        <strain evidence="1">Hyas-2018</strain>
    </source>
</reference>
<protein>
    <submittedName>
        <fullName evidence="1">Uncharacterized protein</fullName>
    </submittedName>
</protein>
<evidence type="ECO:0000313" key="2">
    <source>
        <dbReference type="Proteomes" id="UP000821845"/>
    </source>
</evidence>
<keyword evidence="2" id="KW-1185">Reference proteome</keyword>
<gene>
    <name evidence="1" type="ORF">HPB50_017317</name>
</gene>
<dbReference type="EMBL" id="CM023481">
    <property type="protein sequence ID" value="KAH6947177.1"/>
    <property type="molecule type" value="Genomic_DNA"/>
</dbReference>
<accession>A0ACB7THZ6</accession>